<proteinExistence type="predicted"/>
<accession>A0A1Q3G038</accession>
<reference evidence="2" key="1">
    <citation type="submission" date="2017-01" db="EMBL/GenBank/DDBJ databases">
        <title>A deep insight into the sialotranscriptome of adult male and female Cluex tarsalis mosquitoes.</title>
        <authorList>
            <person name="Ribeiro J.M."/>
            <person name="Moreira F."/>
            <person name="Bernard K.A."/>
            <person name="Calvo E."/>
        </authorList>
    </citation>
    <scope>NUCLEOTIDE SEQUENCE</scope>
    <source>
        <strain evidence="2">Kern County</strain>
        <tissue evidence="2">Salivary glands</tissue>
    </source>
</reference>
<protein>
    <recommendedName>
        <fullName evidence="1">DUF4795 domain-containing protein</fullName>
    </recommendedName>
</protein>
<name>A0A1Q3G038_CULTA</name>
<dbReference type="InterPro" id="IPR032013">
    <property type="entry name" value="DUF4795"/>
</dbReference>
<sequence>MATTRIKLGTLLDAIFQIPESGVVNLRLLFELLRALITRLGLKDLEVLLELDPESSSSHALAAANEWNQAQHEESQDALYSPSLAALDPEARAEEMARRHAEQAGQVLGLLKAYLVRLQALEGGLGDLRAKRAEDLEVMGKMLGQIDLLDARLCAQEKKLAKVAADVECFGLFAMDYDVRLEGVFRRLDVVEADVQRTRCELRCIEKDRQQFVDALRTVTEQINYFSTTKADKTYVERELALKALAVDLERYVPFECYGLAQIELGKQVARLHEDIYALEQLLKAKVYELDGALKRKSESTETEGLRRQLAKVTSSLNCSKKVQAPPPVAAGVSQCLTCGLEASLEGNSQLLPRPVQHFIPAAFKKRRNEVFTLKSRYCGGEATVTKPTERVLLPAPILAINCEQKSTPVVGTNGRLYEGVSSS</sequence>
<organism evidence="2">
    <name type="scientific">Culex tarsalis</name>
    <name type="common">Encephalitis mosquito</name>
    <dbReference type="NCBI Taxonomy" id="7177"/>
    <lineage>
        <taxon>Eukaryota</taxon>
        <taxon>Metazoa</taxon>
        <taxon>Ecdysozoa</taxon>
        <taxon>Arthropoda</taxon>
        <taxon>Hexapoda</taxon>
        <taxon>Insecta</taxon>
        <taxon>Pterygota</taxon>
        <taxon>Neoptera</taxon>
        <taxon>Endopterygota</taxon>
        <taxon>Diptera</taxon>
        <taxon>Nematocera</taxon>
        <taxon>Culicoidea</taxon>
        <taxon>Culicidae</taxon>
        <taxon>Culicinae</taxon>
        <taxon>Culicini</taxon>
        <taxon>Culex</taxon>
        <taxon>Culex</taxon>
    </lineage>
</organism>
<dbReference type="EMBL" id="GFDL01001877">
    <property type="protein sequence ID" value="JAV33168.1"/>
    <property type="molecule type" value="Transcribed_RNA"/>
</dbReference>
<dbReference type="Pfam" id="PF16043">
    <property type="entry name" value="DUF4795"/>
    <property type="match status" value="1"/>
</dbReference>
<evidence type="ECO:0000313" key="2">
    <source>
        <dbReference type="EMBL" id="JAV33168.1"/>
    </source>
</evidence>
<feature type="domain" description="DUF4795" evidence="1">
    <location>
        <begin position="187"/>
        <end position="335"/>
    </location>
</feature>
<evidence type="ECO:0000259" key="1">
    <source>
        <dbReference type="Pfam" id="PF16043"/>
    </source>
</evidence>
<dbReference type="AlphaFoldDB" id="A0A1Q3G038"/>